<dbReference type="Gene3D" id="3.90.1150.10">
    <property type="entry name" value="Aspartate Aminotransferase, domain 1"/>
    <property type="match status" value="1"/>
</dbReference>
<keyword evidence="4" id="KW-0032">Aminotransferase</keyword>
<keyword evidence="1 3" id="KW-0663">Pyridoxal phosphate</keyword>
<dbReference type="InterPro" id="IPR015421">
    <property type="entry name" value="PyrdxlP-dep_Trfase_major"/>
</dbReference>
<dbReference type="InterPro" id="IPR000653">
    <property type="entry name" value="DegT/StrS_aminotransferase"/>
</dbReference>
<gene>
    <name evidence="4" type="ORF">QUW08_00245</name>
</gene>
<proteinExistence type="inferred from homology"/>
<dbReference type="InterPro" id="IPR015422">
    <property type="entry name" value="PyrdxlP-dep_Trfase_small"/>
</dbReference>
<organism evidence="4 5">
    <name type="scientific">Allofournierella massiliensis</name>
    <dbReference type="NCBI Taxonomy" id="1650663"/>
    <lineage>
        <taxon>Bacteria</taxon>
        <taxon>Bacillati</taxon>
        <taxon>Bacillota</taxon>
        <taxon>Clostridia</taxon>
        <taxon>Eubacteriales</taxon>
        <taxon>Oscillospiraceae</taxon>
        <taxon>Allofournierella</taxon>
    </lineage>
</organism>
<accession>A0ABT7ULI3</accession>
<dbReference type="PIRSF" id="PIRSF000390">
    <property type="entry name" value="PLP_StrS"/>
    <property type="match status" value="1"/>
</dbReference>
<comment type="similarity">
    <text evidence="2 3">Belongs to the DegT/DnrJ/EryC1 family.</text>
</comment>
<reference evidence="4 5" key="1">
    <citation type="submission" date="2023-06" db="EMBL/GenBank/DDBJ databases">
        <title>Identification and characterization of horizontal gene transfer across gut microbiota members of farm animals based on homology search.</title>
        <authorList>
            <person name="Schwarzerova J."/>
            <person name="Nykrynova M."/>
            <person name="Jureckova K."/>
            <person name="Cejkova D."/>
            <person name="Rychlik I."/>
        </authorList>
    </citation>
    <scope>NUCLEOTIDE SEQUENCE [LARGE SCALE GENOMIC DNA]</scope>
    <source>
        <strain evidence="4 5">ET340</strain>
    </source>
</reference>
<protein>
    <submittedName>
        <fullName evidence="4">DegT/DnrJ/EryC1/StrS family aminotransferase</fullName>
        <ecNumber evidence="4">2.6.1.-</ecNumber>
    </submittedName>
</protein>
<evidence type="ECO:0000256" key="3">
    <source>
        <dbReference type="RuleBase" id="RU004508"/>
    </source>
</evidence>
<evidence type="ECO:0000256" key="2">
    <source>
        <dbReference type="ARBA" id="ARBA00037999"/>
    </source>
</evidence>
<dbReference type="EC" id="2.6.1.-" evidence="4"/>
<dbReference type="RefSeq" id="WP_289598649.1">
    <property type="nucleotide sequence ID" value="NZ_JAUDCL010000001.1"/>
</dbReference>
<dbReference type="PANTHER" id="PTHR30244">
    <property type="entry name" value="TRANSAMINASE"/>
    <property type="match status" value="1"/>
</dbReference>
<keyword evidence="4" id="KW-0808">Transferase</keyword>
<keyword evidence="5" id="KW-1185">Reference proteome</keyword>
<dbReference type="CDD" id="cd00616">
    <property type="entry name" value="AHBA_syn"/>
    <property type="match status" value="1"/>
</dbReference>
<evidence type="ECO:0000313" key="5">
    <source>
        <dbReference type="Proteomes" id="UP001529380"/>
    </source>
</evidence>
<dbReference type="InterPro" id="IPR015424">
    <property type="entry name" value="PyrdxlP-dep_Trfase"/>
</dbReference>
<dbReference type="Gene3D" id="3.40.640.10">
    <property type="entry name" value="Type I PLP-dependent aspartate aminotransferase-like (Major domain)"/>
    <property type="match status" value="1"/>
</dbReference>
<dbReference type="EMBL" id="JAUDCL010000001">
    <property type="protein sequence ID" value="MDM8199739.1"/>
    <property type="molecule type" value="Genomic_DNA"/>
</dbReference>
<sequence>MNIMPNDLGRQYSLHAAEYEEKALQVLRSGWYVLGKEVEAFEKEWAEYIGAKHCVGLASGLDALWISFRLLGVGAGDEVIVCSNAYIACVMGISMNGATPVFVEPDEYDNIDAEKIEAAITPKTKAILAVHLYGQSCDMTRIMAIAKAHDLKVVEDCAQSHGNHWQGQTVGTFGDVGCFSFYPTKGCGAFGDAGCIVTNSDELAQKFRVYRNYGSEKRYHNQVVGTNSRLDELQAGLLRVKLSHLDGFNAERCTIAETYNKELKNPHVHQPKIRPGADCTWHQYVVHVPKGRDALAAYLKEKGIGTIIHYPIPPHLSEAYAYLGFGVGDFPIAERYAGEVLSLPMYNGMTEEEQRYVIDAINQWEP</sequence>
<dbReference type="SUPFAM" id="SSF53383">
    <property type="entry name" value="PLP-dependent transferases"/>
    <property type="match status" value="1"/>
</dbReference>
<dbReference type="Pfam" id="PF01041">
    <property type="entry name" value="DegT_DnrJ_EryC1"/>
    <property type="match status" value="1"/>
</dbReference>
<name>A0ABT7ULI3_9FIRM</name>
<comment type="caution">
    <text evidence="4">The sequence shown here is derived from an EMBL/GenBank/DDBJ whole genome shotgun (WGS) entry which is preliminary data.</text>
</comment>
<dbReference type="GO" id="GO:0008483">
    <property type="term" value="F:transaminase activity"/>
    <property type="evidence" value="ECO:0007669"/>
    <property type="project" value="UniProtKB-KW"/>
</dbReference>
<evidence type="ECO:0000313" key="4">
    <source>
        <dbReference type="EMBL" id="MDM8199739.1"/>
    </source>
</evidence>
<dbReference type="PANTHER" id="PTHR30244:SF36">
    <property type="entry name" value="3-OXO-GLUCOSE-6-PHOSPHATE:GLUTAMATE AMINOTRANSFERASE"/>
    <property type="match status" value="1"/>
</dbReference>
<evidence type="ECO:0000256" key="1">
    <source>
        <dbReference type="ARBA" id="ARBA00022898"/>
    </source>
</evidence>
<dbReference type="Proteomes" id="UP001529380">
    <property type="component" value="Unassembled WGS sequence"/>
</dbReference>